<sequence>MARTTSWRVDRVALVDMPMLELTGWAAFSWQELTLLYYRAVYEGEYEKSPPFTIFVTSDKSQDALVWAQGIQMWQYDPGRVIGFTSDFRNDDRWELVDRASAEIFSRRLAVDGSTASELPSEEWIEWFFSWKGDPPDHEDISWNDDYYVRKMKGTPPSRDQ</sequence>
<reference evidence="1 2" key="1">
    <citation type="submission" date="2019-11" db="EMBL/GenBank/DDBJ databases">
        <title>Nocardia sp. nov. CT2-14 isolated from soil.</title>
        <authorList>
            <person name="Kanchanasin P."/>
            <person name="Tanasupawat S."/>
            <person name="Yuki M."/>
            <person name="Kudo T."/>
        </authorList>
    </citation>
    <scope>NUCLEOTIDE SEQUENCE [LARGE SCALE GENOMIC DNA]</scope>
    <source>
        <strain evidence="1 2">CT2-14</strain>
    </source>
</reference>
<gene>
    <name evidence="1" type="ORF">GLP40_01985</name>
</gene>
<dbReference type="AlphaFoldDB" id="A0A6I3KVM8"/>
<accession>A0A6I3KVM8</accession>
<evidence type="ECO:0000313" key="1">
    <source>
        <dbReference type="EMBL" id="MTE11559.1"/>
    </source>
</evidence>
<dbReference type="EMBL" id="WMBB01000001">
    <property type="protein sequence ID" value="MTE11559.1"/>
    <property type="molecule type" value="Genomic_DNA"/>
</dbReference>
<proteinExistence type="predicted"/>
<keyword evidence="2" id="KW-1185">Reference proteome</keyword>
<dbReference type="Proteomes" id="UP000432464">
    <property type="component" value="Unassembled WGS sequence"/>
</dbReference>
<organism evidence="1 2">
    <name type="scientific">Nocardia aurantiaca</name>
    <dbReference type="NCBI Taxonomy" id="2675850"/>
    <lineage>
        <taxon>Bacteria</taxon>
        <taxon>Bacillati</taxon>
        <taxon>Actinomycetota</taxon>
        <taxon>Actinomycetes</taxon>
        <taxon>Mycobacteriales</taxon>
        <taxon>Nocardiaceae</taxon>
        <taxon>Nocardia</taxon>
    </lineage>
</organism>
<name>A0A6I3KVM8_9NOCA</name>
<protein>
    <submittedName>
        <fullName evidence="1">Uncharacterized protein</fullName>
    </submittedName>
</protein>
<evidence type="ECO:0000313" key="2">
    <source>
        <dbReference type="Proteomes" id="UP000432464"/>
    </source>
</evidence>
<comment type="caution">
    <text evidence="1">The sequence shown here is derived from an EMBL/GenBank/DDBJ whole genome shotgun (WGS) entry which is preliminary data.</text>
</comment>
<dbReference type="RefSeq" id="WP_154786057.1">
    <property type="nucleotide sequence ID" value="NZ_WMBB01000001.1"/>
</dbReference>